<dbReference type="STRING" id="1210063.GCA_001612665_01414"/>
<reference evidence="2 3" key="1">
    <citation type="submission" date="2019-03" db="EMBL/GenBank/DDBJ databases">
        <title>Genomic Encyclopedia of Type Strains, Phase IV (KMG-IV): sequencing the most valuable type-strain genomes for metagenomic binning, comparative biology and taxonomic classification.</title>
        <authorList>
            <person name="Goeker M."/>
        </authorList>
    </citation>
    <scope>NUCLEOTIDE SEQUENCE [LARGE SCALE GENOMIC DNA]</scope>
    <source>
        <strain evidence="2 3">DSM 44684</strain>
    </source>
</reference>
<dbReference type="OrthoDB" id="3344388at2"/>
<evidence type="ECO:0000313" key="2">
    <source>
        <dbReference type="EMBL" id="TCJ97709.1"/>
    </source>
</evidence>
<name>A0A4R1FVC4_9NOCA</name>
<gene>
    <name evidence="2" type="ORF">DFR71_3757</name>
</gene>
<proteinExistence type="predicted"/>
<dbReference type="Proteomes" id="UP000294856">
    <property type="component" value="Unassembled WGS sequence"/>
</dbReference>
<organism evidence="2 3">
    <name type="scientific">Nocardia alba</name>
    <dbReference type="NCBI Taxonomy" id="225051"/>
    <lineage>
        <taxon>Bacteria</taxon>
        <taxon>Bacillati</taxon>
        <taxon>Actinomycetota</taxon>
        <taxon>Actinomycetes</taxon>
        <taxon>Mycobacteriales</taxon>
        <taxon>Nocardiaceae</taxon>
        <taxon>Nocardia</taxon>
    </lineage>
</organism>
<accession>A0A4R1FVC4</accession>
<feature type="compositionally biased region" description="Basic and acidic residues" evidence="1">
    <location>
        <begin position="823"/>
        <end position="833"/>
    </location>
</feature>
<protein>
    <submittedName>
        <fullName evidence="2">Uncharacterized protein</fullName>
    </submittedName>
</protein>
<feature type="region of interest" description="Disordered" evidence="1">
    <location>
        <begin position="813"/>
        <end position="833"/>
    </location>
</feature>
<evidence type="ECO:0000256" key="1">
    <source>
        <dbReference type="SAM" id="MobiDB-lite"/>
    </source>
</evidence>
<evidence type="ECO:0000313" key="3">
    <source>
        <dbReference type="Proteomes" id="UP000294856"/>
    </source>
</evidence>
<keyword evidence="3" id="KW-1185">Reference proteome</keyword>
<sequence>MSRTIPVGWAVVSKPAGTKSDYSVRAMSRELCSDAVIRELVLARSPGNPPVVHEQGPSALPWAWFVQPLIRDKRYLSIVIREWTDRIDGTNRPIANNLFVCVELDEFIDSGCGFADLYAAAQRLTLAIDPVNPSASEPADLELTGTAPAIGSWRTSQAILDAAAALPETPVTLINGPTELIDRLAVFDAIAQLLPGGARRWISASSWADVAVNRLPLLIFAQRGRGGDTVIDLESARPTPLSPAARSYRDLFDTLRAEHTEPTVLDHLRRQSGMRDRDPVTVAMALADLDLVSIVAAKAERGHVDVSEVRRLGQQDRFGDLSDDQLTSVVTGYLKVALAEDLVADRELIGAYLYRDQDGFADALLRLLEEKPTARSLSELAAVTRSVDLAHMLGDALRRAHNTDQRLFDSTELGQAVVALIEQEYWTTALAPLVAAIPGFARVAARPAFFTRGQGGQWVAQVNAVAGPESPWSKLRASLDAGAGVTPTGPALQDLWQIDPELVRELLARATLHDSAIVEPLLDRVVSILLNSKTEVPSALLEQLSDALVTDPDRQARIDFILYRKQARPKQGFSEPSDTYRTRLIDLVVTTPMTPSERAGVIVAIAARLCLRWSARNAQSTLDGLWTLSHLTKTDASAKSAVTRAIEVENQATNGQLSGLLQPSPWQRELSAAGTMSPEIATQRIRSLGPKASVPDLAVAIAQASNAGVSSKDLVAVLRSTSWQGPDVLGWFELANFVTAELVGRKFARPYEPGAFLITAWVDGEFGQPSEHNLRGLADHVKAQTELSKRMAEALSSNDSRWGKLISETVKGPFGRNKADKKHRGERDDFIEQ</sequence>
<comment type="caution">
    <text evidence="2">The sequence shown here is derived from an EMBL/GenBank/DDBJ whole genome shotgun (WGS) entry which is preliminary data.</text>
</comment>
<dbReference type="AlphaFoldDB" id="A0A4R1FVC4"/>
<dbReference type="EMBL" id="SMFR01000002">
    <property type="protein sequence ID" value="TCJ97709.1"/>
    <property type="molecule type" value="Genomic_DNA"/>
</dbReference>
<dbReference type="RefSeq" id="WP_067447171.1">
    <property type="nucleotide sequence ID" value="NZ_SMFR01000002.1"/>
</dbReference>